<dbReference type="AlphaFoldDB" id="D2V6X4"/>
<evidence type="ECO:0000256" key="4">
    <source>
        <dbReference type="SAM" id="MobiDB-lite"/>
    </source>
</evidence>
<keyword evidence="2" id="KW-0677">Repeat</keyword>
<feature type="region of interest" description="Disordered" evidence="4">
    <location>
        <begin position="1"/>
        <end position="28"/>
    </location>
</feature>
<evidence type="ECO:0000256" key="1">
    <source>
        <dbReference type="ARBA" id="ARBA00022658"/>
    </source>
</evidence>
<keyword evidence="7" id="KW-1185">Reference proteome</keyword>
<feature type="repeat" description="RCC1" evidence="3">
    <location>
        <begin position="494"/>
        <end position="552"/>
    </location>
</feature>
<dbReference type="Proteomes" id="UP000006671">
    <property type="component" value="Unassembled WGS sequence"/>
</dbReference>
<dbReference type="PANTHER" id="PTHR45982:SF1">
    <property type="entry name" value="REGULATOR OF CHROMOSOME CONDENSATION"/>
    <property type="match status" value="1"/>
</dbReference>
<dbReference type="PRINTS" id="PR00633">
    <property type="entry name" value="RCCNDNSATION"/>
</dbReference>
<dbReference type="PANTHER" id="PTHR45982">
    <property type="entry name" value="REGULATOR OF CHROMOSOME CONDENSATION"/>
    <property type="match status" value="1"/>
</dbReference>
<dbReference type="VEuPathDB" id="AmoebaDB:NAEGRDRAFT_64589"/>
<protein>
    <submittedName>
        <fullName evidence="6">Predicted protein</fullName>
    </submittedName>
</protein>
<evidence type="ECO:0000313" key="7">
    <source>
        <dbReference type="Proteomes" id="UP000006671"/>
    </source>
</evidence>
<keyword evidence="1" id="KW-0344">Guanine-nucleotide releasing factor</keyword>
<dbReference type="InterPro" id="IPR051553">
    <property type="entry name" value="Ran_GTPase-activating"/>
</dbReference>
<sequence>MFRNSHQETSNFASDESEEKVEDTNDESLVKRYENELVHITGTENVYGFSSSTSAERVSNSELMVLGKAVTEGIQRLNIQEETEDGPSSVISDNRIVSEPSLSLETLVETMQQLEDSQRTNSQPNQTQPLTSKFIPKVDHIPHNDPQDLNLLSDAFGYSSAYYCFGSNEENFLSLDYSALATSGDSYNGEVISKVMRKSFTNQSVVLNESQQARSGLGLVDTNQNVDTSPFKVRCLGGNEVVEHIRIGAYNLGVITRNLSNNFSNGNSKTNCYISGSNERGQFGRPKSFKGSNGLIKIDHFDKNNLTLKDIAFGSYFTLFLTECGKVFSCGENENGQLGTNSISNQYEIKQMRVIHPETKLEEFVTDIETGAFHTLAKTLSGNIYSCGYNCWGQCAISEIDGDVMVPTLIDKFGKDKIEIERVICIEHNTFFITKANPYSEIYGCGFSKKGQLGKDFGEAVRNPVKLDFFTGKDLSVKSVNGGWGHVCIVTNGGQVFSQGLNDYGQLGLGDLESRKSPTLVPFFDHLYKNCKLDKIEQVRCGSYHSLFLTRSGKLFGCGYNEMGSIALGNEHSWISTPTLIVQFPNCLIGEPFYELEVKTWCYTTCILVKKRFKRIENMFGRLRNLLANEEFNFGDVKIISLN</sequence>
<dbReference type="Pfam" id="PF25390">
    <property type="entry name" value="WD40_RLD"/>
    <property type="match status" value="1"/>
</dbReference>
<dbReference type="RefSeq" id="XP_002680266.1">
    <property type="nucleotide sequence ID" value="XM_002680220.1"/>
</dbReference>
<dbReference type="InParanoid" id="D2V6X4"/>
<evidence type="ECO:0000313" key="6">
    <source>
        <dbReference type="EMBL" id="EFC47522.1"/>
    </source>
</evidence>
<dbReference type="EMBL" id="GG738854">
    <property type="protein sequence ID" value="EFC47522.1"/>
    <property type="molecule type" value="Genomic_DNA"/>
</dbReference>
<dbReference type="InterPro" id="IPR000408">
    <property type="entry name" value="Reg_chr_condens"/>
</dbReference>
<dbReference type="OrthoDB" id="8068875at2759"/>
<evidence type="ECO:0000256" key="3">
    <source>
        <dbReference type="PROSITE-ProRule" id="PRU00235"/>
    </source>
</evidence>
<dbReference type="PROSITE" id="PS50012">
    <property type="entry name" value="RCC1_3"/>
    <property type="match status" value="3"/>
</dbReference>
<proteinExistence type="predicted"/>
<dbReference type="InterPro" id="IPR009091">
    <property type="entry name" value="RCC1/BLIP-II"/>
</dbReference>
<gene>
    <name evidence="6" type="ORF">NAEGRDRAFT_64589</name>
</gene>
<dbReference type="GeneID" id="8849142"/>
<feature type="domain" description="RCC1-like" evidence="5">
    <location>
        <begin position="217"/>
        <end position="582"/>
    </location>
</feature>
<dbReference type="Gene3D" id="2.130.10.30">
    <property type="entry name" value="Regulator of chromosome condensation 1/beta-lactamase-inhibitor protein II"/>
    <property type="match status" value="2"/>
</dbReference>
<dbReference type="InterPro" id="IPR058923">
    <property type="entry name" value="RCC1-like_dom"/>
</dbReference>
<accession>D2V6X4</accession>
<feature type="repeat" description="RCC1" evidence="3">
    <location>
        <begin position="440"/>
        <end position="493"/>
    </location>
</feature>
<dbReference type="eggNOG" id="KOG1426">
    <property type="taxonomic scope" value="Eukaryota"/>
</dbReference>
<dbReference type="SUPFAM" id="SSF50985">
    <property type="entry name" value="RCC1/BLIP-II"/>
    <property type="match status" value="1"/>
</dbReference>
<dbReference type="OMA" id="EHNTFFI"/>
<feature type="repeat" description="RCC1" evidence="3">
    <location>
        <begin position="325"/>
        <end position="381"/>
    </location>
</feature>
<evidence type="ECO:0000256" key="2">
    <source>
        <dbReference type="ARBA" id="ARBA00022737"/>
    </source>
</evidence>
<reference evidence="6 7" key="1">
    <citation type="journal article" date="2010" name="Cell">
        <title>The genome of Naegleria gruberi illuminates early eukaryotic versatility.</title>
        <authorList>
            <person name="Fritz-Laylin L.K."/>
            <person name="Prochnik S.E."/>
            <person name="Ginger M.L."/>
            <person name="Dacks J.B."/>
            <person name="Carpenter M.L."/>
            <person name="Field M.C."/>
            <person name="Kuo A."/>
            <person name="Paredez A."/>
            <person name="Chapman J."/>
            <person name="Pham J."/>
            <person name="Shu S."/>
            <person name="Neupane R."/>
            <person name="Cipriano M."/>
            <person name="Mancuso J."/>
            <person name="Tu H."/>
            <person name="Salamov A."/>
            <person name="Lindquist E."/>
            <person name="Shapiro H."/>
            <person name="Lucas S."/>
            <person name="Grigoriev I.V."/>
            <person name="Cande W.Z."/>
            <person name="Fulton C."/>
            <person name="Rokhsar D.S."/>
            <person name="Dawson S.C."/>
        </authorList>
    </citation>
    <scope>NUCLEOTIDE SEQUENCE [LARGE SCALE GENOMIC DNA]</scope>
    <source>
        <strain evidence="6 7">NEG-M</strain>
    </source>
</reference>
<dbReference type="KEGG" id="ngr:NAEGRDRAFT_64589"/>
<name>D2V6X4_NAEGR</name>
<evidence type="ECO:0000259" key="5">
    <source>
        <dbReference type="Pfam" id="PF25390"/>
    </source>
</evidence>
<feature type="compositionally biased region" description="Acidic residues" evidence="4">
    <location>
        <begin position="15"/>
        <end position="26"/>
    </location>
</feature>
<organism evidence="7">
    <name type="scientific">Naegleria gruberi</name>
    <name type="common">Amoeba</name>
    <dbReference type="NCBI Taxonomy" id="5762"/>
    <lineage>
        <taxon>Eukaryota</taxon>
        <taxon>Discoba</taxon>
        <taxon>Heterolobosea</taxon>
        <taxon>Tetramitia</taxon>
        <taxon>Eutetramitia</taxon>
        <taxon>Vahlkampfiidae</taxon>
        <taxon>Naegleria</taxon>
    </lineage>
</organism>